<name>A0A1N6I2Y8_9BURK</name>
<dbReference type="EMBL" id="FSRM01000001">
    <property type="protein sequence ID" value="SIO26351.1"/>
    <property type="molecule type" value="Genomic_DNA"/>
</dbReference>
<evidence type="ECO:0000313" key="2">
    <source>
        <dbReference type="Proteomes" id="UP000184693"/>
    </source>
</evidence>
<accession>A0A1N6I2Y8</accession>
<organism evidence="1 2">
    <name type="scientific">Paraburkholderia phenazinium</name>
    <dbReference type="NCBI Taxonomy" id="60549"/>
    <lineage>
        <taxon>Bacteria</taxon>
        <taxon>Pseudomonadati</taxon>
        <taxon>Pseudomonadota</taxon>
        <taxon>Betaproteobacteria</taxon>
        <taxon>Burkholderiales</taxon>
        <taxon>Burkholderiaceae</taxon>
        <taxon>Paraburkholderia</taxon>
    </lineage>
</organism>
<dbReference type="AlphaFoldDB" id="A0A1N6I2Y8"/>
<sequence>MIGKIPVAPVDGSDVASRAQANGRSEPLIGRLAIRATIPTIAR</sequence>
<evidence type="ECO:0000313" key="1">
    <source>
        <dbReference type="EMBL" id="SIO26351.1"/>
    </source>
</evidence>
<reference evidence="1 2" key="1">
    <citation type="submission" date="2016-11" db="EMBL/GenBank/DDBJ databases">
        <authorList>
            <person name="Jaros S."/>
            <person name="Januszkiewicz K."/>
            <person name="Wedrychowicz H."/>
        </authorList>
    </citation>
    <scope>NUCLEOTIDE SEQUENCE [LARGE SCALE GENOMIC DNA]</scope>
    <source>
        <strain evidence="1 2">GAS86</strain>
    </source>
</reference>
<gene>
    <name evidence="1" type="ORF">SAMN05444168_3910</name>
</gene>
<dbReference type="Proteomes" id="UP000184693">
    <property type="component" value="Unassembled WGS sequence"/>
</dbReference>
<proteinExistence type="predicted"/>
<protein>
    <submittedName>
        <fullName evidence="1">Uncharacterized protein</fullName>
    </submittedName>
</protein>